<proteinExistence type="predicted"/>
<organism evidence="2 3">
    <name type="scientific">Mycolicibacterium conceptionense</name>
    <dbReference type="NCBI Taxonomy" id="451644"/>
    <lineage>
        <taxon>Bacteria</taxon>
        <taxon>Bacillati</taxon>
        <taxon>Actinomycetota</taxon>
        <taxon>Actinomycetes</taxon>
        <taxon>Mycobacteriales</taxon>
        <taxon>Mycobacteriaceae</taxon>
        <taxon>Mycolicibacterium</taxon>
    </lineage>
</organism>
<feature type="compositionally biased region" description="Low complexity" evidence="1">
    <location>
        <begin position="28"/>
        <end position="39"/>
    </location>
</feature>
<evidence type="ECO:0000313" key="2">
    <source>
        <dbReference type="EMBL" id="CQD04652.1"/>
    </source>
</evidence>
<evidence type="ECO:0000256" key="1">
    <source>
        <dbReference type="SAM" id="MobiDB-lite"/>
    </source>
</evidence>
<dbReference type="AlphaFoldDB" id="A0A0U1CYH2"/>
<feature type="region of interest" description="Disordered" evidence="1">
    <location>
        <begin position="19"/>
        <end position="39"/>
    </location>
</feature>
<accession>A0A0U1CYH2</accession>
<reference evidence="2 3" key="1">
    <citation type="submission" date="2015-03" db="EMBL/GenBank/DDBJ databases">
        <authorList>
            <person name="Murphy D."/>
        </authorList>
    </citation>
    <scope>NUCLEOTIDE SEQUENCE [LARGE SCALE GENOMIC DNA]</scope>
    <source>
        <strain evidence="2 3">D16</strain>
    </source>
</reference>
<dbReference type="EMBL" id="CTEF01000001">
    <property type="protein sequence ID" value="CQD04652.1"/>
    <property type="molecule type" value="Genomic_DNA"/>
</dbReference>
<evidence type="ECO:0000313" key="3">
    <source>
        <dbReference type="Proteomes" id="UP000182227"/>
    </source>
</evidence>
<gene>
    <name evidence="2" type="ORF">BN970_00787</name>
</gene>
<protein>
    <submittedName>
        <fullName evidence="2">Uncharacterized protein</fullName>
    </submittedName>
</protein>
<dbReference type="Proteomes" id="UP000182227">
    <property type="component" value="Unassembled WGS sequence"/>
</dbReference>
<sequence length="124" mass="13691">MVAQQRRIGAPVAEHRLVRIARDDRQPHPGGQDPDQQGGLRIEVLCIVDQQQADPRAFGSQQVGVGPQCVQRRTDELGCPQCRHGGLRRGHTDCRPQQHDLLIGLRKTAGRQPFRAPGRAAEAL</sequence>
<name>A0A0U1CYH2_9MYCO</name>